<organism evidence="2 3">
    <name type="scientific">Metapseudomonas furukawaii</name>
    <name type="common">Pseudomonas furukawaii</name>
    <dbReference type="NCBI Taxonomy" id="1149133"/>
    <lineage>
        <taxon>Bacteria</taxon>
        <taxon>Pseudomonadati</taxon>
        <taxon>Pseudomonadota</taxon>
        <taxon>Gammaproteobacteria</taxon>
        <taxon>Pseudomonadales</taxon>
        <taxon>Pseudomonadaceae</taxon>
        <taxon>Metapseudomonas</taxon>
    </lineage>
</organism>
<dbReference type="KEGG" id="pfuw:KF707C_52470"/>
<dbReference type="SUPFAM" id="SSF51182">
    <property type="entry name" value="RmlC-like cupins"/>
    <property type="match status" value="1"/>
</dbReference>
<dbReference type="Proteomes" id="UP000218554">
    <property type="component" value="Chromosome"/>
</dbReference>
<dbReference type="InterPro" id="IPR011051">
    <property type="entry name" value="RmlC_Cupin_sf"/>
</dbReference>
<evidence type="ECO:0000259" key="1">
    <source>
        <dbReference type="Pfam" id="PF05523"/>
    </source>
</evidence>
<accession>A0AAD1C573</accession>
<dbReference type="RefSeq" id="WP_003453116.1">
    <property type="nucleotide sequence ID" value="NZ_AJMR01000180.1"/>
</dbReference>
<dbReference type="EMBL" id="AP014862">
    <property type="protein sequence ID" value="BAU76935.1"/>
    <property type="molecule type" value="Genomic_DNA"/>
</dbReference>
<reference evidence="3" key="1">
    <citation type="submission" date="2015-05" db="EMBL/GenBank/DDBJ databases">
        <title>Draft genome sequencing of a biphenyl-degrading bacterium, Pseudomonas balearica KF707 (=NBRC110670).</title>
        <authorList>
            <person name="Kimura N."/>
            <person name="Hirose J."/>
            <person name="Watanabe T."/>
            <person name="Suenaga H."/>
            <person name="Fujihara H."/>
            <person name="Noguchi M."/>
            <person name="Hashimoto M."/>
            <person name="Shimodaira J."/>
            <person name="Tsuchikane K."/>
            <person name="Hosoyama A."/>
            <person name="Yamazoe A."/>
            <person name="Fujita N."/>
            <person name="Furukawa K."/>
        </authorList>
    </citation>
    <scope>NUCLEOTIDE SEQUENCE [LARGE SCALE GENOMIC DNA]</scope>
    <source>
        <strain evidence="3">DSM 10086 / NBRC 110670 / KF707</strain>
    </source>
</reference>
<evidence type="ECO:0000313" key="2">
    <source>
        <dbReference type="EMBL" id="BAU76935.1"/>
    </source>
</evidence>
<dbReference type="InterPro" id="IPR014710">
    <property type="entry name" value="RmlC-like_jellyroll"/>
</dbReference>
<reference evidence="2 3" key="2">
    <citation type="journal article" date="2017" name="Int. J. Syst. Evol. Microbiol.">
        <title>Pseudomonas furukawaii sp. nov., a polychlorinated biphenyl-degrading bacterium isolated from biphenyl-contaminated soil in Japan.</title>
        <authorList>
            <person name="Kimura N."/>
            <person name="Watanabe T."/>
            <person name="Suenaga H."/>
            <person name="Fujihara H."/>
            <person name="Futagami T."/>
            <person name="Goto M."/>
            <person name="Hanada S."/>
            <person name="Hirose J."/>
        </authorList>
    </citation>
    <scope>NUCLEOTIDE SEQUENCE [LARGE SCALE GENOMIC DNA]</scope>
    <source>
        <strain evidence="3">DSM 10086 / NBRC 110670 / KF707</strain>
    </source>
</reference>
<protein>
    <recommendedName>
        <fullName evidence="1">Sugar 3,4-ketoisomerase QdtA cupin domain-containing protein</fullName>
    </recommendedName>
</protein>
<gene>
    <name evidence="2" type="ORF">KF707C_52470</name>
</gene>
<dbReference type="InterPro" id="IPR008894">
    <property type="entry name" value="QdtA_cupin_dom"/>
</dbReference>
<dbReference type="Gene3D" id="2.60.120.10">
    <property type="entry name" value="Jelly Rolls"/>
    <property type="match status" value="1"/>
</dbReference>
<dbReference type="Pfam" id="PF05523">
    <property type="entry name" value="FdtA"/>
    <property type="match status" value="1"/>
</dbReference>
<name>A0AAD1C573_METFU</name>
<dbReference type="CDD" id="cd20292">
    <property type="entry name" value="cupin_QdtA-like"/>
    <property type="match status" value="1"/>
</dbReference>
<feature type="domain" description="Sugar 3,4-ketoisomerase QdtA cupin" evidence="1">
    <location>
        <begin position="4"/>
        <end position="131"/>
    </location>
</feature>
<proteinExistence type="predicted"/>
<evidence type="ECO:0000313" key="3">
    <source>
        <dbReference type="Proteomes" id="UP000218554"/>
    </source>
</evidence>
<sequence length="137" mass="15996">MSLVKLIDFRTFSDPRGTLAVIEGGQDIPFDIRRIYYVYGLSTELQRGFHAHYELEQIAICLSGSCNFLLDDGRTKETWRLDSPHQGLRIEKMVWHEMFDFSPDCVLMVMASEHFEEADYIRDYDRFLAEVEHAANP</sequence>
<dbReference type="AlphaFoldDB" id="A0AAD1C573"/>
<keyword evidence="3" id="KW-1185">Reference proteome</keyword>